<dbReference type="InterPro" id="IPR036322">
    <property type="entry name" value="WD40_repeat_dom_sf"/>
</dbReference>
<name>B3NPU8_DROER</name>
<proteinExistence type="predicted"/>
<feature type="compositionally biased region" description="Basic and acidic residues" evidence="1">
    <location>
        <begin position="306"/>
        <end position="324"/>
    </location>
</feature>
<dbReference type="Gene3D" id="2.130.10.10">
    <property type="entry name" value="YVTN repeat-like/Quinoprotein amine dehydrogenase"/>
    <property type="match status" value="1"/>
</dbReference>
<dbReference type="GO" id="GO:0042073">
    <property type="term" value="P:intraciliary transport"/>
    <property type="evidence" value="ECO:0007669"/>
    <property type="project" value="InterPro"/>
</dbReference>
<dbReference type="HOGENOM" id="CLU_290406_0_0_1"/>
<dbReference type="InterPro" id="IPR015943">
    <property type="entry name" value="WD40/YVTN_repeat-like_dom_sf"/>
</dbReference>
<organism evidence="2 3">
    <name type="scientific">Drosophila erecta</name>
    <name type="common">Fruit fly</name>
    <dbReference type="NCBI Taxonomy" id="7220"/>
    <lineage>
        <taxon>Eukaryota</taxon>
        <taxon>Metazoa</taxon>
        <taxon>Ecdysozoa</taxon>
        <taxon>Arthropoda</taxon>
        <taxon>Hexapoda</taxon>
        <taxon>Insecta</taxon>
        <taxon>Pterygota</taxon>
        <taxon>Neoptera</taxon>
        <taxon>Endopterygota</taxon>
        <taxon>Diptera</taxon>
        <taxon>Brachycera</taxon>
        <taxon>Muscomorpha</taxon>
        <taxon>Ephydroidea</taxon>
        <taxon>Drosophilidae</taxon>
        <taxon>Drosophila</taxon>
        <taxon>Sophophora</taxon>
    </lineage>
</organism>
<dbReference type="OMA" id="WAEVCRV"/>
<feature type="region of interest" description="Disordered" evidence="1">
    <location>
        <begin position="1"/>
        <end position="364"/>
    </location>
</feature>
<feature type="compositionally biased region" description="Acidic residues" evidence="1">
    <location>
        <begin position="251"/>
        <end position="275"/>
    </location>
</feature>
<feature type="compositionally biased region" description="Basic and acidic residues" evidence="1">
    <location>
        <begin position="233"/>
        <end position="250"/>
    </location>
</feature>
<dbReference type="PhylomeDB" id="B3NPU8"/>
<dbReference type="GO" id="GO:0005868">
    <property type="term" value="C:cytoplasmic dynein complex"/>
    <property type="evidence" value="ECO:0007669"/>
    <property type="project" value="InterPro"/>
</dbReference>
<gene>
    <name evidence="2" type="primary">Dere\GG20583</name>
    <name evidence="2" type="synonym">dere_GLEANR_5368</name>
    <name evidence="2" type="synonym">GG20583</name>
    <name evidence="2" type="ORF">Dere_GG20583</name>
</gene>
<protein>
    <recommendedName>
        <fullName evidence="4">WD repeat-containing protein 60</fullName>
    </recommendedName>
</protein>
<reference evidence="2 3" key="2">
    <citation type="journal article" date="2008" name="Bioinformatics">
        <title>Assembly reconciliation.</title>
        <authorList>
            <person name="Zimin A.V."/>
            <person name="Smith D.R."/>
            <person name="Sutton G."/>
            <person name="Yorke J.A."/>
        </authorList>
    </citation>
    <scope>NUCLEOTIDE SEQUENCE [LARGE SCALE GENOMIC DNA]</scope>
    <source>
        <strain evidence="2 3">TSC#14021-0224.01</strain>
    </source>
</reference>
<accession>B3NPU8</accession>
<evidence type="ECO:0008006" key="4">
    <source>
        <dbReference type="Google" id="ProtNLM"/>
    </source>
</evidence>
<dbReference type="OrthoDB" id="2162425at2759"/>
<dbReference type="AlphaFoldDB" id="B3NPU8"/>
<feature type="region of interest" description="Disordered" evidence="1">
    <location>
        <begin position="891"/>
        <end position="913"/>
    </location>
</feature>
<evidence type="ECO:0000256" key="1">
    <source>
        <dbReference type="SAM" id="MobiDB-lite"/>
    </source>
</evidence>
<feature type="compositionally biased region" description="Polar residues" evidence="1">
    <location>
        <begin position="330"/>
        <end position="360"/>
    </location>
</feature>
<evidence type="ECO:0000313" key="3">
    <source>
        <dbReference type="Proteomes" id="UP000008711"/>
    </source>
</evidence>
<feature type="compositionally biased region" description="Polar residues" evidence="1">
    <location>
        <begin position="24"/>
        <end position="33"/>
    </location>
</feature>
<keyword evidence="3" id="KW-1185">Reference proteome</keyword>
<dbReference type="GO" id="GO:0045504">
    <property type="term" value="F:dynein heavy chain binding"/>
    <property type="evidence" value="ECO:0007669"/>
    <property type="project" value="InterPro"/>
</dbReference>
<feature type="compositionally biased region" description="Acidic residues" evidence="1">
    <location>
        <begin position="282"/>
        <end position="296"/>
    </location>
</feature>
<dbReference type="PANTHER" id="PTHR16022:SF0">
    <property type="entry name" value="CYTOPLASMIC DYNEIN 2 INTERMEDIATE CHAIN 1"/>
    <property type="match status" value="1"/>
</dbReference>
<dbReference type="PANTHER" id="PTHR16022">
    <property type="entry name" value="WD REPEAT DOMAIN 60"/>
    <property type="match status" value="1"/>
</dbReference>
<dbReference type="GO" id="GO:0045503">
    <property type="term" value="F:dynein light chain binding"/>
    <property type="evidence" value="ECO:0007669"/>
    <property type="project" value="InterPro"/>
</dbReference>
<dbReference type="GO" id="GO:0005929">
    <property type="term" value="C:cilium"/>
    <property type="evidence" value="ECO:0007669"/>
    <property type="project" value="GOC"/>
</dbReference>
<dbReference type="SUPFAM" id="SSF50978">
    <property type="entry name" value="WD40 repeat-like"/>
    <property type="match status" value="1"/>
</dbReference>
<feature type="compositionally biased region" description="Polar residues" evidence="1">
    <location>
        <begin position="57"/>
        <end position="69"/>
    </location>
</feature>
<feature type="compositionally biased region" description="Basic and acidic residues" evidence="1">
    <location>
        <begin position="213"/>
        <end position="223"/>
    </location>
</feature>
<sequence>MSKIAGRTSSKNVKTEVPRKVTKSPATSGPATTRESKERRSLVKQPDSLEGEKIARKTTTAAQPSSTSKKPLATGKNKERESLSKRTTPSPGALRATTRHTTTNTTTNPPLQSKTTKTAKPVSKSKPNAVLDTYHSVTVASPPQKRRGQAEQEKESPTPPSKEYSPVAQAKKEHKSNSLSKGDARAVPARARTYTRTLDPEEVVILKRASAKQRSEVEAKESQPVKQPVAFEVKFDEAKKPDPESDHYSDDFESYESDFETDASTPVEEESDEGQEPSSSEAEVEEEREVEEEDSEPTQNPITVIPRDKDQERKLDSGHYDMHLRRNPLGSLSTQNQYDSFDTNSMANSEQLDSGISTNGVEKPRSGEANVYYGGYSGFVSHPVISRRGEELMAKLRFDQLNYHLFEMKPLSYEGFMQSYGKLNASQVATQTQSPQMDGECQTLEVHSRSSWTQHPPHYGGQLVLSCSDDAELDATSSNQPADEYEASITRLEQVHRLEQARSQQQQQKRLAKSTDLERLNSFLHKAGRLMCMVLEGNKNHGQGTSPRSVPLQTGLLNALPVRRIFGSAGNGHLVVTVHECPPDSNVYKEDFASLLMVWSLANPGQPLRLLSTWAEVCRVALSGEAQDIVVAGLKDGSVAMWDLRETHSYCSKLDGHLTHFAATQSVVPMPEQQDKEVNAMDLGAVVDVRSFRSHFNVGGIAATSGLQRTYKEVQYASLNDSGLLTMWTLVEGASSSNSNEFSSPWARVKLLQSGSCDLRSYLERRLLKSHQSGYEKTKSLFQGNIYSDDVLRELNETQTLTTALQGQGLQGLRFTSIDTGSELIYVCTNRNFVLCCTRSLKTERFTRIAVNESRFLFPTSLCVLSNENYVAVGLSNGSVIILNCNQRQRQRQRNQQRPKTGLPPTAVEADPETGKSCAIQNIILNERRSLDQQMDHSPSYDARPNTALELIERPRRSYEMRIFDQQLLLSGSGLRQHLVQALILSSDGWQLSALTNGTVRHYDFYRDRELPVEEPMNTRLKVTDIACARSSGQEQVLLILDSAGKVQSRTLGH</sequence>
<feature type="compositionally biased region" description="Low complexity" evidence="1">
    <location>
        <begin position="93"/>
        <end position="111"/>
    </location>
</feature>
<dbReference type="EMBL" id="CH954179">
    <property type="protein sequence ID" value="EDV55795.1"/>
    <property type="molecule type" value="Genomic_DNA"/>
</dbReference>
<dbReference type="InterPro" id="IPR042505">
    <property type="entry name" value="DYNC2I1"/>
</dbReference>
<evidence type="ECO:0000313" key="2">
    <source>
        <dbReference type="EMBL" id="EDV55795.1"/>
    </source>
</evidence>
<reference evidence="2 3" key="1">
    <citation type="journal article" date="2007" name="Nature">
        <title>Evolution of genes and genomes on the Drosophila phylogeny.</title>
        <authorList>
            <consortium name="Drosophila 12 Genomes Consortium"/>
            <person name="Clark A.G."/>
            <person name="Eisen M.B."/>
            <person name="Smith D.R."/>
            <person name="Bergman C.M."/>
            <person name="Oliver B."/>
            <person name="Markow T.A."/>
            <person name="Kaufman T.C."/>
            <person name="Kellis M."/>
            <person name="Gelbart W."/>
            <person name="Iyer V.N."/>
            <person name="Pollard D.A."/>
            <person name="Sackton T.B."/>
            <person name="Larracuente A.M."/>
            <person name="Singh N.D."/>
            <person name="Abad J.P."/>
            <person name="Abt D.N."/>
            <person name="Adryan B."/>
            <person name="Aguade M."/>
            <person name="Akashi H."/>
            <person name="Anderson W.W."/>
            <person name="Aquadro C.F."/>
            <person name="Ardell D.H."/>
            <person name="Arguello R."/>
            <person name="Artieri C.G."/>
            <person name="Barbash D.A."/>
            <person name="Barker D."/>
            <person name="Barsanti P."/>
            <person name="Batterham P."/>
            <person name="Batzoglou S."/>
            <person name="Begun D."/>
            <person name="Bhutkar A."/>
            <person name="Blanco E."/>
            <person name="Bosak S.A."/>
            <person name="Bradley R.K."/>
            <person name="Brand A.D."/>
            <person name="Brent M.R."/>
            <person name="Brooks A.N."/>
            <person name="Brown R.H."/>
            <person name="Butlin R.K."/>
            <person name="Caggese C."/>
            <person name="Calvi B.R."/>
            <person name="Bernardo de Carvalho A."/>
            <person name="Caspi A."/>
            <person name="Castrezana S."/>
            <person name="Celniker S.E."/>
            <person name="Chang J.L."/>
            <person name="Chapple C."/>
            <person name="Chatterji S."/>
            <person name="Chinwalla A."/>
            <person name="Civetta A."/>
            <person name="Clifton S.W."/>
            <person name="Comeron J.M."/>
            <person name="Costello J.C."/>
            <person name="Coyne J.A."/>
            <person name="Daub J."/>
            <person name="David R.G."/>
            <person name="Delcher A.L."/>
            <person name="Delehaunty K."/>
            <person name="Do C.B."/>
            <person name="Ebling H."/>
            <person name="Edwards K."/>
            <person name="Eickbush T."/>
            <person name="Evans J.D."/>
            <person name="Filipski A."/>
            <person name="Findeiss S."/>
            <person name="Freyhult E."/>
            <person name="Fulton L."/>
            <person name="Fulton R."/>
            <person name="Garcia A.C."/>
            <person name="Gardiner A."/>
            <person name="Garfield D.A."/>
            <person name="Garvin B.E."/>
            <person name="Gibson G."/>
            <person name="Gilbert D."/>
            <person name="Gnerre S."/>
            <person name="Godfrey J."/>
            <person name="Good R."/>
            <person name="Gotea V."/>
            <person name="Gravely B."/>
            <person name="Greenberg A.J."/>
            <person name="Griffiths-Jones S."/>
            <person name="Gross S."/>
            <person name="Guigo R."/>
            <person name="Gustafson E.A."/>
            <person name="Haerty W."/>
            <person name="Hahn M.W."/>
            <person name="Halligan D.L."/>
            <person name="Halpern A.L."/>
            <person name="Halter G.M."/>
            <person name="Han M.V."/>
            <person name="Heger A."/>
            <person name="Hillier L."/>
            <person name="Hinrichs A.S."/>
            <person name="Holmes I."/>
            <person name="Hoskins R.A."/>
            <person name="Hubisz M.J."/>
            <person name="Hultmark D."/>
            <person name="Huntley M.A."/>
            <person name="Jaffe D.B."/>
            <person name="Jagadeeshan S."/>
            <person name="Jeck W.R."/>
            <person name="Johnson J."/>
            <person name="Jones C.D."/>
            <person name="Jordan W.C."/>
            <person name="Karpen G.H."/>
            <person name="Kataoka E."/>
            <person name="Keightley P.D."/>
            <person name="Kheradpour P."/>
            <person name="Kirkness E.F."/>
            <person name="Koerich L.B."/>
            <person name="Kristiansen K."/>
            <person name="Kudrna D."/>
            <person name="Kulathinal R.J."/>
            <person name="Kumar S."/>
            <person name="Kwok R."/>
            <person name="Lander E."/>
            <person name="Langley C.H."/>
            <person name="Lapoint R."/>
            <person name="Lazzaro B.P."/>
            <person name="Lee S.J."/>
            <person name="Levesque L."/>
            <person name="Li R."/>
            <person name="Lin C.F."/>
            <person name="Lin M.F."/>
            <person name="Lindblad-Toh K."/>
            <person name="Llopart A."/>
            <person name="Long M."/>
            <person name="Low L."/>
            <person name="Lozovsky E."/>
            <person name="Lu J."/>
            <person name="Luo M."/>
            <person name="Machado C.A."/>
            <person name="Makalowski W."/>
            <person name="Marzo M."/>
            <person name="Matsuda M."/>
            <person name="Matzkin L."/>
            <person name="McAllister B."/>
            <person name="McBride C.S."/>
            <person name="McKernan B."/>
            <person name="McKernan K."/>
            <person name="Mendez-Lago M."/>
            <person name="Minx P."/>
            <person name="Mollenhauer M.U."/>
            <person name="Montooth K."/>
            <person name="Mount S.M."/>
            <person name="Mu X."/>
            <person name="Myers E."/>
            <person name="Negre B."/>
            <person name="Newfeld S."/>
            <person name="Nielsen R."/>
            <person name="Noor M.A."/>
            <person name="O'Grady P."/>
            <person name="Pachter L."/>
            <person name="Papaceit M."/>
            <person name="Parisi M.J."/>
            <person name="Parisi M."/>
            <person name="Parts L."/>
            <person name="Pedersen J.S."/>
            <person name="Pesole G."/>
            <person name="Phillippy A.M."/>
            <person name="Ponting C.P."/>
            <person name="Pop M."/>
            <person name="Porcelli D."/>
            <person name="Powell J.R."/>
            <person name="Prohaska S."/>
            <person name="Pruitt K."/>
            <person name="Puig M."/>
            <person name="Quesneville H."/>
            <person name="Ram K.R."/>
            <person name="Rand D."/>
            <person name="Rasmussen M.D."/>
            <person name="Reed L.K."/>
            <person name="Reenan R."/>
            <person name="Reily A."/>
            <person name="Remington K.A."/>
            <person name="Rieger T.T."/>
            <person name="Ritchie M.G."/>
            <person name="Robin C."/>
            <person name="Rogers Y.H."/>
            <person name="Rohde C."/>
            <person name="Rozas J."/>
            <person name="Rubenfield M.J."/>
            <person name="Ruiz A."/>
            <person name="Russo S."/>
            <person name="Salzberg S.L."/>
            <person name="Sanchez-Gracia A."/>
            <person name="Saranga D.J."/>
            <person name="Sato H."/>
            <person name="Schaeffer S.W."/>
            <person name="Schatz M.C."/>
            <person name="Schlenke T."/>
            <person name="Schwartz R."/>
            <person name="Segarra C."/>
            <person name="Singh R.S."/>
            <person name="Sirot L."/>
            <person name="Sirota M."/>
            <person name="Sisneros N.B."/>
            <person name="Smith C.D."/>
            <person name="Smith T.F."/>
            <person name="Spieth J."/>
            <person name="Stage D.E."/>
            <person name="Stark A."/>
            <person name="Stephan W."/>
            <person name="Strausberg R.L."/>
            <person name="Strempel S."/>
            <person name="Sturgill D."/>
            <person name="Sutton G."/>
            <person name="Sutton G.G."/>
            <person name="Tao W."/>
            <person name="Teichmann S."/>
            <person name="Tobari Y.N."/>
            <person name="Tomimura Y."/>
            <person name="Tsolas J.M."/>
            <person name="Valente V.L."/>
            <person name="Venter E."/>
            <person name="Venter J.C."/>
            <person name="Vicario S."/>
            <person name="Vieira F.G."/>
            <person name="Vilella A.J."/>
            <person name="Villasante A."/>
            <person name="Walenz B."/>
            <person name="Wang J."/>
            <person name="Wasserman M."/>
            <person name="Watts T."/>
            <person name="Wilson D."/>
            <person name="Wilson R.K."/>
            <person name="Wing R.A."/>
            <person name="Wolfner M.F."/>
            <person name="Wong A."/>
            <person name="Wong G.K."/>
            <person name="Wu C.I."/>
            <person name="Wu G."/>
            <person name="Yamamoto D."/>
            <person name="Yang H.P."/>
            <person name="Yang S.P."/>
            <person name="Yorke J.A."/>
            <person name="Yoshida K."/>
            <person name="Zdobnov E."/>
            <person name="Zhang P."/>
            <person name="Zhang Y."/>
            <person name="Zimin A.V."/>
            <person name="Baldwin J."/>
            <person name="Abdouelleil A."/>
            <person name="Abdulkadir J."/>
            <person name="Abebe A."/>
            <person name="Abera B."/>
            <person name="Abreu J."/>
            <person name="Acer S.C."/>
            <person name="Aftuck L."/>
            <person name="Alexander A."/>
            <person name="An P."/>
            <person name="Anderson E."/>
            <person name="Anderson S."/>
            <person name="Arachi H."/>
            <person name="Azer M."/>
            <person name="Bachantsang P."/>
            <person name="Barry A."/>
            <person name="Bayul T."/>
            <person name="Berlin A."/>
            <person name="Bessette D."/>
            <person name="Bloom T."/>
            <person name="Blye J."/>
            <person name="Boguslavskiy L."/>
            <person name="Bonnet C."/>
            <person name="Boukhgalter B."/>
            <person name="Bourzgui I."/>
            <person name="Brown A."/>
            <person name="Cahill P."/>
            <person name="Channer S."/>
            <person name="Cheshatsang Y."/>
            <person name="Chuda L."/>
            <person name="Citroen M."/>
            <person name="Collymore A."/>
            <person name="Cooke P."/>
            <person name="Costello M."/>
            <person name="D'Aco K."/>
            <person name="Daza R."/>
            <person name="De Haan G."/>
            <person name="DeGray S."/>
            <person name="DeMaso C."/>
            <person name="Dhargay N."/>
            <person name="Dooley K."/>
            <person name="Dooley E."/>
            <person name="Doricent M."/>
            <person name="Dorje P."/>
            <person name="Dorjee K."/>
            <person name="Dupes A."/>
            <person name="Elong R."/>
            <person name="Falk J."/>
            <person name="Farina A."/>
            <person name="Faro S."/>
            <person name="Ferguson D."/>
            <person name="Fisher S."/>
            <person name="Foley C.D."/>
            <person name="Franke A."/>
            <person name="Friedrich D."/>
            <person name="Gadbois L."/>
            <person name="Gearin G."/>
            <person name="Gearin C.R."/>
            <person name="Giannoukos G."/>
            <person name="Goode T."/>
            <person name="Graham J."/>
            <person name="Grandbois E."/>
            <person name="Grewal S."/>
            <person name="Gyaltsen K."/>
            <person name="Hafez N."/>
            <person name="Hagos B."/>
            <person name="Hall J."/>
            <person name="Henson C."/>
            <person name="Hollinger A."/>
            <person name="Honan T."/>
            <person name="Huard M.D."/>
            <person name="Hughes L."/>
            <person name="Hurhula B."/>
            <person name="Husby M.E."/>
            <person name="Kamat A."/>
            <person name="Kanga B."/>
            <person name="Kashin S."/>
            <person name="Khazanovich D."/>
            <person name="Kisner P."/>
            <person name="Lance K."/>
            <person name="Lara M."/>
            <person name="Lee W."/>
            <person name="Lennon N."/>
            <person name="Letendre F."/>
            <person name="LeVine R."/>
            <person name="Lipovsky A."/>
            <person name="Liu X."/>
            <person name="Liu J."/>
            <person name="Liu S."/>
            <person name="Lokyitsang T."/>
            <person name="Lokyitsang Y."/>
            <person name="Lubonja R."/>
            <person name="Lui A."/>
            <person name="MacDonald P."/>
            <person name="Magnisalis V."/>
            <person name="Maru K."/>
            <person name="Matthews C."/>
            <person name="McCusker W."/>
            <person name="McDonough S."/>
            <person name="Mehta T."/>
            <person name="Meldrim J."/>
            <person name="Meneus L."/>
            <person name="Mihai O."/>
            <person name="Mihalev A."/>
            <person name="Mihova T."/>
            <person name="Mittelman R."/>
            <person name="Mlenga V."/>
            <person name="Montmayeur A."/>
            <person name="Mulrain L."/>
            <person name="Navidi A."/>
            <person name="Naylor J."/>
            <person name="Negash T."/>
            <person name="Nguyen T."/>
            <person name="Nguyen N."/>
            <person name="Nicol R."/>
            <person name="Norbu C."/>
            <person name="Norbu N."/>
            <person name="Novod N."/>
            <person name="O'Neill B."/>
            <person name="Osman S."/>
            <person name="Markiewicz E."/>
            <person name="Oyono O.L."/>
            <person name="Patti C."/>
            <person name="Phunkhang P."/>
            <person name="Pierre F."/>
            <person name="Priest M."/>
            <person name="Raghuraman S."/>
            <person name="Rege F."/>
            <person name="Reyes R."/>
            <person name="Rise C."/>
            <person name="Rogov P."/>
            <person name="Ross K."/>
            <person name="Ryan E."/>
            <person name="Settipalli S."/>
            <person name="Shea T."/>
            <person name="Sherpa N."/>
            <person name="Shi L."/>
            <person name="Shih D."/>
            <person name="Sparrow T."/>
            <person name="Spaulding J."/>
            <person name="Stalker J."/>
            <person name="Stange-Thomann N."/>
            <person name="Stavropoulos S."/>
            <person name="Stone C."/>
            <person name="Strader C."/>
            <person name="Tesfaye S."/>
            <person name="Thomson T."/>
            <person name="Thoulutsang Y."/>
            <person name="Thoulutsang D."/>
            <person name="Topham K."/>
            <person name="Topping I."/>
            <person name="Tsamla T."/>
            <person name="Vassiliev H."/>
            <person name="Vo A."/>
            <person name="Wangchuk T."/>
            <person name="Wangdi T."/>
            <person name="Weiand M."/>
            <person name="Wilkinson J."/>
            <person name="Wilson A."/>
            <person name="Yadav S."/>
            <person name="Young G."/>
            <person name="Yu Q."/>
            <person name="Zembek L."/>
            <person name="Zhong D."/>
            <person name="Zimmer A."/>
            <person name="Zwirko Z."/>
            <person name="Jaffe D.B."/>
            <person name="Alvarez P."/>
            <person name="Brockman W."/>
            <person name="Butler J."/>
            <person name="Chin C."/>
            <person name="Gnerre S."/>
            <person name="Grabherr M."/>
            <person name="Kleber M."/>
            <person name="Mauceli E."/>
            <person name="MacCallum I."/>
        </authorList>
    </citation>
    <scope>NUCLEOTIDE SEQUENCE [LARGE SCALE GENOMIC DNA]</scope>
    <source>
        <strain evidence="2 3">TSC#14021-0224.01</strain>
    </source>
</reference>
<dbReference type="Proteomes" id="UP000008711">
    <property type="component" value="Unassembled WGS sequence"/>
</dbReference>
<dbReference type="KEGG" id="der:6548721"/>
<dbReference type="eggNOG" id="KOG1587">
    <property type="taxonomic scope" value="Eukaryota"/>
</dbReference>